<reference evidence="1" key="1">
    <citation type="journal article" date="2020" name="New Phytol.">
        <title>Comparative genomics reveals dynamic genome evolution in host specialist ectomycorrhizal fungi.</title>
        <authorList>
            <person name="Lofgren L.A."/>
            <person name="Nguyen N.H."/>
            <person name="Vilgalys R."/>
            <person name="Ruytinx J."/>
            <person name="Liao H.L."/>
            <person name="Branco S."/>
            <person name="Kuo A."/>
            <person name="LaButti K."/>
            <person name="Lipzen A."/>
            <person name="Andreopoulos W."/>
            <person name="Pangilinan J."/>
            <person name="Riley R."/>
            <person name="Hundley H."/>
            <person name="Na H."/>
            <person name="Barry K."/>
            <person name="Grigoriev I.V."/>
            <person name="Stajich J.E."/>
            <person name="Kennedy P.G."/>
        </authorList>
    </citation>
    <scope>NUCLEOTIDE SEQUENCE</scope>
    <source>
        <strain evidence="1">FC203</strain>
    </source>
</reference>
<evidence type="ECO:0008006" key="3">
    <source>
        <dbReference type="Google" id="ProtNLM"/>
    </source>
</evidence>
<dbReference type="EMBL" id="JABBWK010000042">
    <property type="protein sequence ID" value="KAG1898083.1"/>
    <property type="molecule type" value="Genomic_DNA"/>
</dbReference>
<protein>
    <recommendedName>
        <fullName evidence="3">F-box domain-containing protein</fullName>
    </recommendedName>
</protein>
<name>A0AAD4E4D3_9AGAM</name>
<dbReference type="SUPFAM" id="SSF52047">
    <property type="entry name" value="RNI-like"/>
    <property type="match status" value="1"/>
</dbReference>
<sequence length="554" mass="62671">MHACLLIPEIVKLIFTNFHVYDTDEYSVNFVDLYSRLATQRYVAGRHSLAALSRVCRSFKDIALDALWVKLDSLEPLFACLPRDLWTMTDDRKLLIQRPVTEADWSVFEQYASRVRILGHADFDLFGGIDAEFVYAMIGFCSQSLLVPNLRTLCCKGYRYPDVFHSYMRYLLGPNLIYLFVVSPTEGFLSSAMPSVLSDLDRYSPQLEVIEFLGPHLMCPRVSELALCGLTHLRKANLIFSSQEDLSWISRIVGLQELKIVLAGIFPPLRSQFRTSYLEKLVIHSFDLTTSGSSVAGWVVPCRQLQLIPTFTESAVAVERALRMLDQRLLFNVLEHILLDALVFGPNRDHIDNAFTLQTFTPLMRFSSLKEVDLSTFCMSLLDDDDLGSIVKSWPHLECLYLGTKCFWQMPPKITFRGLVTLLATCPDLRNLGLIFDTTKVDSPTAETLGRGVSNTNITHFHVGCSPIEQPLQVAVSLSAVLPCLGEFIVESWLVKPGGQDGPDRQARNAKWGEVLKHIGHTLIKQESNATVKTRDVTSWLTRKVARRERLLRC</sequence>
<accession>A0AAD4E4D3</accession>
<comment type="caution">
    <text evidence="1">The sequence shown here is derived from an EMBL/GenBank/DDBJ whole genome shotgun (WGS) entry which is preliminary data.</text>
</comment>
<proteinExistence type="predicted"/>
<evidence type="ECO:0000313" key="1">
    <source>
        <dbReference type="EMBL" id="KAG1898083.1"/>
    </source>
</evidence>
<dbReference type="Proteomes" id="UP001195769">
    <property type="component" value="Unassembled WGS sequence"/>
</dbReference>
<organism evidence="1 2">
    <name type="scientific">Suillus fuscotomentosus</name>
    <dbReference type="NCBI Taxonomy" id="1912939"/>
    <lineage>
        <taxon>Eukaryota</taxon>
        <taxon>Fungi</taxon>
        <taxon>Dikarya</taxon>
        <taxon>Basidiomycota</taxon>
        <taxon>Agaricomycotina</taxon>
        <taxon>Agaricomycetes</taxon>
        <taxon>Agaricomycetidae</taxon>
        <taxon>Boletales</taxon>
        <taxon>Suillineae</taxon>
        <taxon>Suillaceae</taxon>
        <taxon>Suillus</taxon>
    </lineage>
</organism>
<keyword evidence="2" id="KW-1185">Reference proteome</keyword>
<dbReference type="RefSeq" id="XP_041223659.1">
    <property type="nucleotide sequence ID" value="XM_041365083.1"/>
</dbReference>
<dbReference type="AlphaFoldDB" id="A0AAD4E4D3"/>
<dbReference type="Gene3D" id="3.80.10.10">
    <property type="entry name" value="Ribonuclease Inhibitor"/>
    <property type="match status" value="1"/>
</dbReference>
<dbReference type="GeneID" id="64659381"/>
<dbReference type="InterPro" id="IPR032675">
    <property type="entry name" value="LRR_dom_sf"/>
</dbReference>
<gene>
    <name evidence="1" type="ORF">F5891DRAFT_1148951</name>
</gene>
<evidence type="ECO:0000313" key="2">
    <source>
        <dbReference type="Proteomes" id="UP001195769"/>
    </source>
</evidence>